<dbReference type="AlphaFoldDB" id="W9Y0J1"/>
<sequence length="711" mass="80512">MADAQRGWKSRIIFDPLFRGGDAVKNSAWIRLRRAFLHQPPASTSVSHFTRLPPYPYAMPDISISTPLGSSPHDSRPWTGRKRPEQRTALACTFCRLPSPQLRRSAIVFFRDNYANSLLCFLPPQQLVDDPAGEQLPLPLLLCILALTSRFLPGHTSSSTDGAGVISHYDYTEWARREVDRLSLSSQPSITTIQCHLILCVVEVGDGLEHPAWLRVGHAVRLAQLARLHKEDLDQTSFNWGSPRPVFVATDLEARRRTFWCIYCLDRLLANGRDRIASFSVEDITTRLPQPDEDFIFGRECKAGRLTDPVGRAQGMTDGPESLLAYTIRIIDILGNIVLWHGRGGRRRDTRSPWLVDTPFNLYANALAAWKERLPIYWDYQPRNVPLVAAAGQGKLWALMFMFYFQAKTYLYREYLPFTPSRNYDPAAGPSDGTPLLPPDSVPPPSWWRDYAITMVESANSAADLYTRMHDLDLAPSAYPFTGLSLFTAASIHAIFTSFEWESLSPFVSRMSARKYLSVSMRAFNSLGQYWDLPIYWIRQISLYYKLNYLTRLSFVGGAETLSALRMNIQEVKDGVMNYLRQISPKDRSSRLMNLKPTFDFEGWLLAIESQSTRRDSHPHEDVNMTSEFEHPGRRSGDDTTATHSAPNDIPPPTTLAAPDSTSVMVSTSETEQQPPIRMEVLPLEDLFRAGAFLPSDGWDDLSLEAVYWDC</sequence>
<keyword evidence="6" id="KW-0539">Nucleus</keyword>
<keyword evidence="2" id="KW-0479">Metal-binding</keyword>
<dbReference type="GO" id="GO:0000981">
    <property type="term" value="F:DNA-binding transcription factor activity, RNA polymerase II-specific"/>
    <property type="evidence" value="ECO:0007669"/>
    <property type="project" value="InterPro"/>
</dbReference>
<dbReference type="SMART" id="SM00906">
    <property type="entry name" value="Fungal_trans"/>
    <property type="match status" value="1"/>
</dbReference>
<dbReference type="CDD" id="cd12148">
    <property type="entry name" value="fungal_TF_MHR"/>
    <property type="match status" value="1"/>
</dbReference>
<dbReference type="Pfam" id="PF04082">
    <property type="entry name" value="Fungal_trans"/>
    <property type="match status" value="1"/>
</dbReference>
<evidence type="ECO:0000256" key="3">
    <source>
        <dbReference type="ARBA" id="ARBA00023015"/>
    </source>
</evidence>
<comment type="subcellular location">
    <subcellularLocation>
        <location evidence="1">Nucleus</location>
    </subcellularLocation>
</comment>
<dbReference type="HOGENOM" id="CLU_023925_0_0_1"/>
<evidence type="ECO:0000259" key="8">
    <source>
        <dbReference type="SMART" id="SM00906"/>
    </source>
</evidence>
<evidence type="ECO:0000256" key="1">
    <source>
        <dbReference type="ARBA" id="ARBA00004123"/>
    </source>
</evidence>
<feature type="compositionally biased region" description="Basic and acidic residues" evidence="7">
    <location>
        <begin position="612"/>
        <end position="638"/>
    </location>
</feature>
<dbReference type="GO" id="GO:0005634">
    <property type="term" value="C:nucleus"/>
    <property type="evidence" value="ECO:0007669"/>
    <property type="project" value="UniProtKB-SubCell"/>
</dbReference>
<protein>
    <recommendedName>
        <fullName evidence="8">Xylanolytic transcriptional activator regulatory domain-containing protein</fullName>
    </recommendedName>
</protein>
<dbReference type="GO" id="GO:0003677">
    <property type="term" value="F:DNA binding"/>
    <property type="evidence" value="ECO:0007669"/>
    <property type="project" value="UniProtKB-KW"/>
</dbReference>
<keyword evidence="3" id="KW-0805">Transcription regulation</keyword>
<proteinExistence type="predicted"/>
<dbReference type="Proteomes" id="UP000019484">
    <property type="component" value="Unassembled WGS sequence"/>
</dbReference>
<evidence type="ECO:0000313" key="10">
    <source>
        <dbReference type="Proteomes" id="UP000019484"/>
    </source>
</evidence>
<keyword evidence="10" id="KW-1185">Reference proteome</keyword>
<evidence type="ECO:0000256" key="7">
    <source>
        <dbReference type="SAM" id="MobiDB-lite"/>
    </source>
</evidence>
<evidence type="ECO:0000256" key="6">
    <source>
        <dbReference type="ARBA" id="ARBA00023242"/>
    </source>
</evidence>
<dbReference type="OrthoDB" id="4356994at2759"/>
<evidence type="ECO:0000313" key="9">
    <source>
        <dbReference type="EMBL" id="EXJ85988.1"/>
    </source>
</evidence>
<feature type="compositionally biased region" description="Low complexity" evidence="7">
    <location>
        <begin position="661"/>
        <end position="672"/>
    </location>
</feature>
<reference evidence="9 10" key="1">
    <citation type="submission" date="2013-03" db="EMBL/GenBank/DDBJ databases">
        <title>The Genome Sequence of Capronia coronata CBS 617.96.</title>
        <authorList>
            <consortium name="The Broad Institute Genomics Platform"/>
            <person name="Cuomo C."/>
            <person name="de Hoog S."/>
            <person name="Gorbushina A."/>
            <person name="Walker B."/>
            <person name="Young S.K."/>
            <person name="Zeng Q."/>
            <person name="Gargeya S."/>
            <person name="Fitzgerald M."/>
            <person name="Haas B."/>
            <person name="Abouelleil A."/>
            <person name="Allen A.W."/>
            <person name="Alvarado L."/>
            <person name="Arachchi H.M."/>
            <person name="Berlin A.M."/>
            <person name="Chapman S.B."/>
            <person name="Gainer-Dewar J."/>
            <person name="Goldberg J."/>
            <person name="Griggs A."/>
            <person name="Gujja S."/>
            <person name="Hansen M."/>
            <person name="Howarth C."/>
            <person name="Imamovic A."/>
            <person name="Ireland A."/>
            <person name="Larimer J."/>
            <person name="McCowan C."/>
            <person name="Murphy C."/>
            <person name="Pearson M."/>
            <person name="Poon T.W."/>
            <person name="Priest M."/>
            <person name="Roberts A."/>
            <person name="Saif S."/>
            <person name="Shea T."/>
            <person name="Sisk P."/>
            <person name="Sykes S."/>
            <person name="Wortman J."/>
            <person name="Nusbaum C."/>
            <person name="Birren B."/>
        </authorList>
    </citation>
    <scope>NUCLEOTIDE SEQUENCE [LARGE SCALE GENOMIC DNA]</scope>
    <source>
        <strain evidence="9 10">CBS 617.96</strain>
    </source>
</reference>
<feature type="region of interest" description="Disordered" evidence="7">
    <location>
        <begin position="612"/>
        <end position="674"/>
    </location>
</feature>
<organism evidence="9 10">
    <name type="scientific">Capronia coronata CBS 617.96</name>
    <dbReference type="NCBI Taxonomy" id="1182541"/>
    <lineage>
        <taxon>Eukaryota</taxon>
        <taxon>Fungi</taxon>
        <taxon>Dikarya</taxon>
        <taxon>Ascomycota</taxon>
        <taxon>Pezizomycotina</taxon>
        <taxon>Eurotiomycetes</taxon>
        <taxon>Chaetothyriomycetidae</taxon>
        <taxon>Chaetothyriales</taxon>
        <taxon>Herpotrichiellaceae</taxon>
        <taxon>Capronia</taxon>
    </lineage>
</organism>
<dbReference type="EMBL" id="AMWN01000005">
    <property type="protein sequence ID" value="EXJ85988.1"/>
    <property type="molecule type" value="Genomic_DNA"/>
</dbReference>
<dbReference type="GO" id="GO:0008270">
    <property type="term" value="F:zinc ion binding"/>
    <property type="evidence" value="ECO:0007669"/>
    <property type="project" value="InterPro"/>
</dbReference>
<keyword evidence="5" id="KW-0804">Transcription</keyword>
<accession>W9Y0J1</accession>
<dbReference type="GO" id="GO:0006351">
    <property type="term" value="P:DNA-templated transcription"/>
    <property type="evidence" value="ECO:0007669"/>
    <property type="project" value="InterPro"/>
</dbReference>
<dbReference type="eggNOG" id="ENOG502QS5N">
    <property type="taxonomic scope" value="Eukaryota"/>
</dbReference>
<comment type="caution">
    <text evidence="9">The sequence shown here is derived from an EMBL/GenBank/DDBJ whole genome shotgun (WGS) entry which is preliminary data.</text>
</comment>
<keyword evidence="4" id="KW-0238">DNA-binding</keyword>
<evidence type="ECO:0000256" key="4">
    <source>
        <dbReference type="ARBA" id="ARBA00023125"/>
    </source>
</evidence>
<dbReference type="RefSeq" id="XP_007725426.1">
    <property type="nucleotide sequence ID" value="XM_007727236.1"/>
</dbReference>
<dbReference type="STRING" id="1182541.W9Y0J1"/>
<name>W9Y0J1_9EURO</name>
<dbReference type="GeneID" id="19161225"/>
<gene>
    <name evidence="9" type="ORF">A1O1_06357</name>
</gene>
<dbReference type="InterPro" id="IPR007219">
    <property type="entry name" value="XnlR_reg_dom"/>
</dbReference>
<evidence type="ECO:0000256" key="5">
    <source>
        <dbReference type="ARBA" id="ARBA00023163"/>
    </source>
</evidence>
<feature type="domain" description="Xylanolytic transcriptional activator regulatory" evidence="8">
    <location>
        <begin position="212"/>
        <end position="295"/>
    </location>
</feature>
<dbReference type="PANTHER" id="PTHR47338:SF3">
    <property type="entry name" value="C6 FINGER DOMAIN TRANSCRIPTION FACTOR DBAA-RELATED"/>
    <property type="match status" value="1"/>
</dbReference>
<evidence type="ECO:0000256" key="2">
    <source>
        <dbReference type="ARBA" id="ARBA00022723"/>
    </source>
</evidence>
<dbReference type="InterPro" id="IPR050815">
    <property type="entry name" value="TF_fung"/>
</dbReference>
<dbReference type="PANTHER" id="PTHR47338">
    <property type="entry name" value="ZN(II)2CYS6 TRANSCRIPTION FACTOR (EUROFUNG)-RELATED"/>
    <property type="match status" value="1"/>
</dbReference>